<name>A0A379LQH5_PRORE</name>
<reference evidence="2 4" key="1">
    <citation type="submission" date="2018-06" db="EMBL/GenBank/DDBJ databases">
        <authorList>
            <consortium name="Pathogen Informatics"/>
            <person name="Doyle S."/>
        </authorList>
    </citation>
    <scope>NUCLEOTIDE SEQUENCE [LARGE SCALE GENOMIC DNA]</scope>
    <source>
        <strain evidence="2 4">NCTC11801</strain>
    </source>
</reference>
<dbReference type="Gene3D" id="2.60.40.3310">
    <property type="match status" value="1"/>
</dbReference>
<keyword evidence="1" id="KW-0732">Signal</keyword>
<accession>A0A379LQH5</accession>
<feature type="signal peptide" evidence="1">
    <location>
        <begin position="1"/>
        <end position="20"/>
    </location>
</feature>
<dbReference type="Proteomes" id="UP000254208">
    <property type="component" value="Unassembled WGS sequence"/>
</dbReference>
<dbReference type="EMBL" id="UGTZ01000002">
    <property type="protein sequence ID" value="SUD99005.1"/>
    <property type="molecule type" value="Genomic_DNA"/>
</dbReference>
<evidence type="ECO:0008006" key="5">
    <source>
        <dbReference type="Google" id="ProtNLM"/>
    </source>
</evidence>
<gene>
    <name evidence="2" type="ORF">NCTC11801_04731</name>
    <name evidence="3" type="ORF">NCTC11801_04842</name>
</gene>
<dbReference type="RefSeq" id="WP_115168343.1">
    <property type="nucleotide sequence ID" value="NZ_CP077318.1"/>
</dbReference>
<feature type="chain" id="PRO_5036071638" description="Fimbrial protein" evidence="1">
    <location>
        <begin position="21"/>
        <end position="343"/>
    </location>
</feature>
<sequence length="343" mass="37480">MKLKFFISAGLLLASGSAFSATNCVVTPDTDFTVELSSININPGAQVGDIVGESEIIERQILCNYDSTPEYNRIQAYYNGSNNIGTGVFIEKQYPGTSEVSRCEAMESGYPGLGIVWFNYNTANPTRWLCASIPEGSGIFARNLVSGITRTIRDQIFLVKTGPIETGNFKFDRTYQFEERPNSSSHLPDFGPLYKVILSGESQIEAPVCTATNSSANQEYLVSNISNDSKSDISQSINISCTGYIEDGTVVPFQFLTKDGIFAQNNQYYASSVKGLGINVSYKIDRDTNFIKLIPSQKGVINVPIFSGKSALDFRIEPYIEKDSGVYPLSDSASFNINIKAGG</sequence>
<evidence type="ECO:0000313" key="4">
    <source>
        <dbReference type="Proteomes" id="UP000254208"/>
    </source>
</evidence>
<dbReference type="AlphaFoldDB" id="A0A379LQH5"/>
<dbReference type="EMBL" id="UGTZ01000002">
    <property type="protein sequence ID" value="SUD99115.1"/>
    <property type="molecule type" value="Genomic_DNA"/>
</dbReference>
<proteinExistence type="predicted"/>
<organism evidence="2 4">
    <name type="scientific">Providencia rettgeri</name>
    <dbReference type="NCBI Taxonomy" id="587"/>
    <lineage>
        <taxon>Bacteria</taxon>
        <taxon>Pseudomonadati</taxon>
        <taxon>Pseudomonadota</taxon>
        <taxon>Gammaproteobacteria</taxon>
        <taxon>Enterobacterales</taxon>
        <taxon>Morganellaceae</taxon>
        <taxon>Providencia</taxon>
    </lineage>
</organism>
<dbReference type="GeneID" id="93674812"/>
<evidence type="ECO:0000256" key="1">
    <source>
        <dbReference type="SAM" id="SignalP"/>
    </source>
</evidence>
<evidence type="ECO:0000313" key="3">
    <source>
        <dbReference type="EMBL" id="SUD99115.1"/>
    </source>
</evidence>
<protein>
    <recommendedName>
        <fullName evidence="5">Fimbrial protein</fullName>
    </recommendedName>
</protein>
<evidence type="ECO:0000313" key="2">
    <source>
        <dbReference type="EMBL" id="SUD99005.1"/>
    </source>
</evidence>